<reference evidence="2" key="1">
    <citation type="submission" date="2023-01" db="EMBL/GenBank/DDBJ databases">
        <title>Sulfurovum sp. XTW-4 genome assembly.</title>
        <authorList>
            <person name="Wang J."/>
        </authorList>
    </citation>
    <scope>NUCLEOTIDE SEQUENCE</scope>
    <source>
        <strain evidence="2">XTW-4</strain>
    </source>
</reference>
<evidence type="ECO:0000259" key="1">
    <source>
        <dbReference type="PROSITE" id="PS51340"/>
    </source>
</evidence>
<organism evidence="2 3">
    <name type="scientific">Sulfurovum xiamenensis</name>
    <dbReference type="NCBI Taxonomy" id="3019066"/>
    <lineage>
        <taxon>Bacteria</taxon>
        <taxon>Pseudomonadati</taxon>
        <taxon>Campylobacterota</taxon>
        <taxon>Epsilonproteobacteria</taxon>
        <taxon>Campylobacterales</taxon>
        <taxon>Sulfurovaceae</taxon>
        <taxon>Sulfurovum</taxon>
    </lineage>
</organism>
<name>A0ABT7QPF2_9BACT</name>
<comment type="caution">
    <text evidence="2">The sequence shown here is derived from an EMBL/GenBank/DDBJ whole genome shotgun (WGS) entry which is preliminary data.</text>
</comment>
<sequence length="237" mass="27600">MNVIKTNIKHIYCGTVEEINDGKRKQYPSAYRKKKIDPHKSLFVNNLGLIDDMQGDKVNHGGADKAVCVYSQKYYDFFKNIHSLELPECTFGENITILDLDDSDVCIGDRFQCGEVIFEVSQPRQPCWKISSVTGIKNLTSLVVKEYKTGFYVRVIQEGFIATHDTWELISRKYPEFTIEFVNQCSLNAKDNQENIKKILTCEKLAKAYYESLLKRYKFKEHGIQNWQEDEYFSNNE</sequence>
<feature type="domain" description="MOSC" evidence="1">
    <location>
        <begin position="36"/>
        <end position="170"/>
    </location>
</feature>
<dbReference type="InterPro" id="IPR005302">
    <property type="entry name" value="MoCF_Sase_C"/>
</dbReference>
<dbReference type="InterPro" id="IPR011037">
    <property type="entry name" value="Pyrv_Knase-like_insert_dom_sf"/>
</dbReference>
<gene>
    <name evidence="2" type="ORF">PF327_02020</name>
</gene>
<protein>
    <submittedName>
        <fullName evidence="2">MOSC domain-containing protein</fullName>
    </submittedName>
</protein>
<dbReference type="RefSeq" id="WP_289401115.1">
    <property type="nucleotide sequence ID" value="NZ_JAQIBC010000001.1"/>
</dbReference>
<dbReference type="InterPro" id="IPR052353">
    <property type="entry name" value="Benzoxazolinone_Detox_Enz"/>
</dbReference>
<dbReference type="SUPFAM" id="SSF50800">
    <property type="entry name" value="PK beta-barrel domain-like"/>
    <property type="match status" value="1"/>
</dbReference>
<dbReference type="Gene3D" id="2.40.33.20">
    <property type="entry name" value="PK beta-barrel domain-like"/>
    <property type="match status" value="1"/>
</dbReference>
<accession>A0ABT7QPF2</accession>
<dbReference type="PANTHER" id="PTHR30212">
    <property type="entry name" value="PROTEIN YIIM"/>
    <property type="match status" value="1"/>
</dbReference>
<dbReference type="EMBL" id="JAQIBC010000001">
    <property type="protein sequence ID" value="MDM5262965.1"/>
    <property type="molecule type" value="Genomic_DNA"/>
</dbReference>
<keyword evidence="3" id="KW-1185">Reference proteome</keyword>
<evidence type="ECO:0000313" key="2">
    <source>
        <dbReference type="EMBL" id="MDM5262965.1"/>
    </source>
</evidence>
<dbReference type="Pfam" id="PF03473">
    <property type="entry name" value="MOSC"/>
    <property type="match status" value="1"/>
</dbReference>
<dbReference type="PROSITE" id="PS51340">
    <property type="entry name" value="MOSC"/>
    <property type="match status" value="1"/>
</dbReference>
<dbReference type="PANTHER" id="PTHR30212:SF2">
    <property type="entry name" value="PROTEIN YIIM"/>
    <property type="match status" value="1"/>
</dbReference>
<proteinExistence type="predicted"/>
<dbReference type="Proteomes" id="UP001169066">
    <property type="component" value="Unassembled WGS sequence"/>
</dbReference>
<evidence type="ECO:0000313" key="3">
    <source>
        <dbReference type="Proteomes" id="UP001169066"/>
    </source>
</evidence>